<dbReference type="AlphaFoldDB" id="F1YL84"/>
<dbReference type="Gene3D" id="1.10.1740.10">
    <property type="match status" value="1"/>
</dbReference>
<dbReference type="Pfam" id="PF08281">
    <property type="entry name" value="Sigma70_r4_2"/>
    <property type="match status" value="1"/>
</dbReference>
<evidence type="ECO:0000259" key="6">
    <source>
        <dbReference type="Pfam" id="PF04542"/>
    </source>
</evidence>
<evidence type="ECO:0000256" key="1">
    <source>
        <dbReference type="ARBA" id="ARBA00010641"/>
    </source>
</evidence>
<dbReference type="GO" id="GO:0003677">
    <property type="term" value="F:DNA binding"/>
    <property type="evidence" value="ECO:0007669"/>
    <property type="project" value="UniProtKB-KW"/>
</dbReference>
<keyword evidence="2" id="KW-0805">Transcription regulation</keyword>
<dbReference type="InterPro" id="IPR013325">
    <property type="entry name" value="RNA_pol_sigma_r2"/>
</dbReference>
<dbReference type="InterPro" id="IPR039425">
    <property type="entry name" value="RNA_pol_sigma-70-like"/>
</dbReference>
<accession>F1YL84</accession>
<dbReference type="STRING" id="644548.SCNU_13218"/>
<keyword evidence="5" id="KW-0804">Transcription</keyword>
<name>F1YL84_9ACTN</name>
<evidence type="ECO:0000256" key="5">
    <source>
        <dbReference type="ARBA" id="ARBA00023163"/>
    </source>
</evidence>
<dbReference type="InterPro" id="IPR013249">
    <property type="entry name" value="RNA_pol_sigma70_r4_t2"/>
</dbReference>
<evidence type="ECO:0000256" key="3">
    <source>
        <dbReference type="ARBA" id="ARBA00023082"/>
    </source>
</evidence>
<evidence type="ECO:0000313" key="9">
    <source>
        <dbReference type="Proteomes" id="UP000035065"/>
    </source>
</evidence>
<sequence length="187" mass="21026">MTRGIIDQRTDAELIRAHVGGDAAAFRELYERHRNRLWAIAVRTTGNHDDAADALQDAWISIHRTAQSYRADASVASWLHKIVLNSCLDRLRRVRYHETLPLIEFESAHLADETDHTADVDVSLSIGRALDVLPIDQREAVILVDLHDYSVKDAAAILGVACGTVKSRCSRGRRKLAMVLEYLRDEC</sequence>
<dbReference type="GO" id="GO:0006352">
    <property type="term" value="P:DNA-templated transcription initiation"/>
    <property type="evidence" value="ECO:0007669"/>
    <property type="project" value="InterPro"/>
</dbReference>
<evidence type="ECO:0000313" key="8">
    <source>
        <dbReference type="EMBL" id="EGD54544.1"/>
    </source>
</evidence>
<feature type="domain" description="RNA polymerase sigma factor 70 region 4 type 2" evidence="7">
    <location>
        <begin position="125"/>
        <end position="176"/>
    </location>
</feature>
<dbReference type="GO" id="GO:0016987">
    <property type="term" value="F:sigma factor activity"/>
    <property type="evidence" value="ECO:0007669"/>
    <property type="project" value="UniProtKB-KW"/>
</dbReference>
<dbReference type="eggNOG" id="COG1595">
    <property type="taxonomic scope" value="Bacteria"/>
</dbReference>
<keyword evidence="9" id="KW-1185">Reference proteome</keyword>
<dbReference type="SUPFAM" id="SSF88946">
    <property type="entry name" value="Sigma2 domain of RNA polymerase sigma factors"/>
    <property type="match status" value="1"/>
</dbReference>
<dbReference type="NCBIfam" id="NF007225">
    <property type="entry name" value="PRK09643.1"/>
    <property type="match status" value="1"/>
</dbReference>
<evidence type="ECO:0000256" key="4">
    <source>
        <dbReference type="ARBA" id="ARBA00023125"/>
    </source>
</evidence>
<proteinExistence type="inferred from homology"/>
<dbReference type="EMBL" id="AEUD01000011">
    <property type="protein sequence ID" value="EGD54544.1"/>
    <property type="molecule type" value="Genomic_DNA"/>
</dbReference>
<evidence type="ECO:0000259" key="7">
    <source>
        <dbReference type="Pfam" id="PF08281"/>
    </source>
</evidence>
<dbReference type="OrthoDB" id="9780326at2"/>
<organism evidence="8 9">
    <name type="scientific">Gordonia neofelifaecis NRRL B-59395</name>
    <dbReference type="NCBI Taxonomy" id="644548"/>
    <lineage>
        <taxon>Bacteria</taxon>
        <taxon>Bacillati</taxon>
        <taxon>Actinomycetota</taxon>
        <taxon>Actinomycetes</taxon>
        <taxon>Mycobacteriales</taxon>
        <taxon>Gordoniaceae</taxon>
        <taxon>Gordonia</taxon>
    </lineage>
</organism>
<dbReference type="Gene3D" id="1.10.10.10">
    <property type="entry name" value="Winged helix-like DNA-binding domain superfamily/Winged helix DNA-binding domain"/>
    <property type="match status" value="1"/>
</dbReference>
<dbReference type="Pfam" id="PF04542">
    <property type="entry name" value="Sigma70_r2"/>
    <property type="match status" value="1"/>
</dbReference>
<dbReference type="InterPro" id="IPR007627">
    <property type="entry name" value="RNA_pol_sigma70_r2"/>
</dbReference>
<reference evidence="8 9" key="1">
    <citation type="journal article" date="2011" name="J. Bacteriol.">
        <title>Draft Genome Sequence of Gordonia neofelifaecis NRRL B-59395, a Cholesterol-Degrading Actinomycete.</title>
        <authorList>
            <person name="Ge F."/>
            <person name="Li W."/>
            <person name="Chen G."/>
            <person name="Liu Y."/>
            <person name="Zhang G."/>
            <person name="Yong B."/>
            <person name="Wang Q."/>
            <person name="Wang N."/>
            <person name="Huang Z."/>
            <person name="Li W."/>
            <person name="Wang J."/>
            <person name="Wu C."/>
            <person name="Xie Q."/>
            <person name="Liu G."/>
        </authorList>
    </citation>
    <scope>NUCLEOTIDE SEQUENCE [LARGE SCALE GENOMIC DNA]</scope>
    <source>
        <strain evidence="8 9">NRRL B-59395</strain>
    </source>
</reference>
<evidence type="ECO:0000256" key="2">
    <source>
        <dbReference type="ARBA" id="ARBA00023015"/>
    </source>
</evidence>
<dbReference type="Proteomes" id="UP000035065">
    <property type="component" value="Unassembled WGS sequence"/>
</dbReference>
<dbReference type="NCBIfam" id="TIGR02937">
    <property type="entry name" value="sigma70-ECF"/>
    <property type="match status" value="1"/>
</dbReference>
<dbReference type="RefSeq" id="WP_009679847.1">
    <property type="nucleotide sequence ID" value="NZ_AEUD01000011.1"/>
</dbReference>
<keyword evidence="4" id="KW-0238">DNA-binding</keyword>
<keyword evidence="3" id="KW-0731">Sigma factor</keyword>
<dbReference type="InterPro" id="IPR014284">
    <property type="entry name" value="RNA_pol_sigma-70_dom"/>
</dbReference>
<dbReference type="CDD" id="cd06171">
    <property type="entry name" value="Sigma70_r4"/>
    <property type="match status" value="1"/>
</dbReference>
<dbReference type="InterPro" id="IPR036388">
    <property type="entry name" value="WH-like_DNA-bd_sf"/>
</dbReference>
<dbReference type="PANTHER" id="PTHR43133">
    <property type="entry name" value="RNA POLYMERASE ECF-TYPE SIGMA FACTO"/>
    <property type="match status" value="1"/>
</dbReference>
<dbReference type="PANTHER" id="PTHR43133:SF50">
    <property type="entry name" value="ECF RNA POLYMERASE SIGMA FACTOR SIGM"/>
    <property type="match status" value="1"/>
</dbReference>
<comment type="similarity">
    <text evidence="1">Belongs to the sigma-70 factor family. ECF subfamily.</text>
</comment>
<gene>
    <name evidence="8" type="ORF">SCNU_13218</name>
</gene>
<dbReference type="SUPFAM" id="SSF88659">
    <property type="entry name" value="Sigma3 and sigma4 domains of RNA polymerase sigma factors"/>
    <property type="match status" value="1"/>
</dbReference>
<dbReference type="InterPro" id="IPR013324">
    <property type="entry name" value="RNA_pol_sigma_r3/r4-like"/>
</dbReference>
<feature type="domain" description="RNA polymerase sigma-70 region 2" evidence="6">
    <location>
        <begin position="29"/>
        <end position="94"/>
    </location>
</feature>
<protein>
    <submittedName>
        <fullName evidence="8">Sigma-70 family RNA polymerase</fullName>
    </submittedName>
</protein>
<comment type="caution">
    <text evidence="8">The sequence shown here is derived from an EMBL/GenBank/DDBJ whole genome shotgun (WGS) entry which is preliminary data.</text>
</comment>